<sequence length="38" mass="4318">MFNEKIDISVDNKKNNIEDGTKPGIKDNNGKKIMKNLL</sequence>
<dbReference type="HOGENOM" id="CLU_3325173_0_0_12"/>
<evidence type="ECO:0000256" key="1">
    <source>
        <dbReference type="SAM" id="MobiDB-lite"/>
    </source>
</evidence>
<feature type="compositionally biased region" description="Basic and acidic residues" evidence="1">
    <location>
        <begin position="17"/>
        <end position="30"/>
    </location>
</feature>
<name>Q0SLH0_BORAP</name>
<dbReference type="KEGG" id="baf:BAPKO_3516"/>
<accession>Q0SLH0</accession>
<geneLocation type="plasmid" evidence="2 3">
    <name>lp32-10</name>
</geneLocation>
<dbReference type="AlphaFoldDB" id="Q0SLH0"/>
<gene>
    <name evidence="2" type="ordered locus">BafPKo_Q0012</name>
</gene>
<dbReference type="EMBL" id="CP002948">
    <property type="protein sequence ID" value="AEL70540.1"/>
    <property type="molecule type" value="Genomic_DNA"/>
</dbReference>
<proteinExistence type="predicted"/>
<keyword evidence="3" id="KW-1185">Reference proteome</keyword>
<feature type="region of interest" description="Disordered" evidence="1">
    <location>
        <begin position="17"/>
        <end position="38"/>
    </location>
</feature>
<protein>
    <submittedName>
        <fullName evidence="2">Uncharacterized protein</fullName>
    </submittedName>
</protein>
<evidence type="ECO:0000313" key="2">
    <source>
        <dbReference type="EMBL" id="AEL70540.1"/>
    </source>
</evidence>
<dbReference type="PATRIC" id="fig|390236.22.peg.1327"/>
<reference evidence="2 3" key="1">
    <citation type="journal article" date="2011" name="J. Bacteriol.">
        <title>Whole-genome sequences of two Borrelia afzelii and two Borrelia garinii Lyme disease agent isolates.</title>
        <authorList>
            <person name="Casjens S.R."/>
            <person name="Mongodin E.F."/>
            <person name="Qiu W.-G."/>
            <person name="Dunn J.J."/>
            <person name="Luft B.J."/>
            <person name="Fraser-Liggett C.M."/>
            <person name="Schutzer S.E."/>
        </authorList>
    </citation>
    <scope>NUCLEOTIDE SEQUENCE [LARGE SCALE GENOMIC DNA]</scope>
    <source>
        <strain evidence="2 3">PKo</strain>
    </source>
</reference>
<evidence type="ECO:0000313" key="3">
    <source>
        <dbReference type="Proteomes" id="UP000005216"/>
    </source>
</evidence>
<dbReference type="Proteomes" id="UP000005216">
    <property type="component" value="Plasmid lp32-10"/>
</dbReference>
<dbReference type="KEGG" id="bafz:BafPKo_Q0012"/>
<organism evidence="2 3">
    <name type="scientific">Borreliella afzelii (strain PKo)</name>
    <name type="common">Borrelia afzelii</name>
    <dbReference type="NCBI Taxonomy" id="390236"/>
    <lineage>
        <taxon>Bacteria</taxon>
        <taxon>Pseudomonadati</taxon>
        <taxon>Spirochaetota</taxon>
        <taxon>Spirochaetia</taxon>
        <taxon>Spirochaetales</taxon>
        <taxon>Borreliaceae</taxon>
        <taxon>Borreliella</taxon>
    </lineage>
</organism>
<keyword evidence="2" id="KW-0614">Plasmid</keyword>